<proteinExistence type="predicted"/>
<evidence type="ECO:0000313" key="2">
    <source>
        <dbReference type="Proteomes" id="UP000218744"/>
    </source>
</evidence>
<sequence>MSVSNFFKKIQKADLFVSLIFNKIELSKKNHFQPRKVVVSFADLQIY</sequence>
<evidence type="ECO:0000313" key="1">
    <source>
        <dbReference type="EMBL" id="PCS10107.1"/>
    </source>
</evidence>
<comment type="caution">
    <text evidence="1">The sequence shown here is derived from an EMBL/GenBank/DDBJ whole genome shotgun (WGS) entry which is preliminary data.</text>
</comment>
<name>A0A2A5S996_LACLH</name>
<dbReference type="EMBL" id="JXKA01000034">
    <property type="protein sequence ID" value="PCS10107.1"/>
    <property type="molecule type" value="Genomic_DNA"/>
</dbReference>
<gene>
    <name evidence="1" type="ORF">RU90_GL001564</name>
</gene>
<reference evidence="1 2" key="1">
    <citation type="submission" date="2014-12" db="EMBL/GenBank/DDBJ databases">
        <title>Draft genome sequences of 10 type strains of Lactococcus.</title>
        <authorList>
            <person name="Sun Z."/>
            <person name="Zhong Z."/>
            <person name="Liu W."/>
            <person name="Zhang W."/>
            <person name="Zhang H."/>
        </authorList>
    </citation>
    <scope>NUCLEOTIDE SEQUENCE [LARGE SCALE GENOMIC DNA]</scope>
    <source>
        <strain evidence="1 2">DSM 20450</strain>
    </source>
</reference>
<organism evidence="1 2">
    <name type="scientific">Lactococcus lactis subsp. hordniae</name>
    <dbReference type="NCBI Taxonomy" id="203404"/>
    <lineage>
        <taxon>Bacteria</taxon>
        <taxon>Bacillati</taxon>
        <taxon>Bacillota</taxon>
        <taxon>Bacilli</taxon>
        <taxon>Lactobacillales</taxon>
        <taxon>Streptococcaceae</taxon>
        <taxon>Lactococcus</taxon>
    </lineage>
</organism>
<protein>
    <submittedName>
        <fullName evidence="1">Uncharacterized protein</fullName>
    </submittedName>
</protein>
<dbReference type="AlphaFoldDB" id="A0A2A5S996"/>
<dbReference type="Proteomes" id="UP000218744">
    <property type="component" value="Unassembled WGS sequence"/>
</dbReference>
<accession>A0A2A5S996</accession>